<keyword evidence="1" id="KW-0378">Hydrolase</keyword>
<proteinExistence type="predicted"/>
<dbReference type="PANTHER" id="PTHR42776">
    <property type="entry name" value="SERINE PEPTIDASE S9 FAMILY MEMBER"/>
    <property type="match status" value="1"/>
</dbReference>
<dbReference type="SUPFAM" id="SSF69304">
    <property type="entry name" value="Tricorn protease N-terminal domain"/>
    <property type="match status" value="1"/>
</dbReference>
<dbReference type="Gene3D" id="3.40.50.1820">
    <property type="entry name" value="alpha/beta hydrolase"/>
    <property type="match status" value="1"/>
</dbReference>
<protein>
    <recommendedName>
        <fullName evidence="2">Peptidase S9 prolyl oligopeptidase catalytic domain-containing protein</fullName>
    </recommendedName>
</protein>
<comment type="caution">
    <text evidence="3">The sequence shown here is derived from an EMBL/GenBank/DDBJ whole genome shotgun (WGS) entry which is preliminary data.</text>
</comment>
<gene>
    <name evidence="3" type="ORF">A3C06_02465</name>
</gene>
<dbReference type="Pfam" id="PF00326">
    <property type="entry name" value="Peptidase_S9"/>
    <property type="match status" value="1"/>
</dbReference>
<evidence type="ECO:0000313" key="3">
    <source>
        <dbReference type="EMBL" id="OHA26282.1"/>
    </source>
</evidence>
<dbReference type="InterPro" id="IPR001375">
    <property type="entry name" value="Peptidase_S9_cat"/>
</dbReference>
<evidence type="ECO:0000313" key="4">
    <source>
        <dbReference type="Proteomes" id="UP000177565"/>
    </source>
</evidence>
<dbReference type="GO" id="GO:0006508">
    <property type="term" value="P:proteolysis"/>
    <property type="evidence" value="ECO:0007669"/>
    <property type="project" value="InterPro"/>
</dbReference>
<dbReference type="GO" id="GO:0004252">
    <property type="term" value="F:serine-type endopeptidase activity"/>
    <property type="evidence" value="ECO:0007669"/>
    <property type="project" value="TreeGrafter"/>
</dbReference>
<dbReference type="AlphaFoldDB" id="A0A1G2MTC7"/>
<dbReference type="Proteomes" id="UP000177565">
    <property type="component" value="Unassembled WGS sequence"/>
</dbReference>
<dbReference type="EMBL" id="MHRQ01000023">
    <property type="protein sequence ID" value="OHA26282.1"/>
    <property type="molecule type" value="Genomic_DNA"/>
</dbReference>
<dbReference type="InterPro" id="IPR011042">
    <property type="entry name" value="6-blade_b-propeller_TolB-like"/>
</dbReference>
<dbReference type="InterPro" id="IPR029058">
    <property type="entry name" value="AB_hydrolase_fold"/>
</dbReference>
<evidence type="ECO:0000256" key="1">
    <source>
        <dbReference type="ARBA" id="ARBA00022801"/>
    </source>
</evidence>
<name>A0A1G2MTC7_9BACT</name>
<dbReference type="PANTHER" id="PTHR42776:SF27">
    <property type="entry name" value="DIPEPTIDYL PEPTIDASE FAMILY MEMBER 6"/>
    <property type="match status" value="1"/>
</dbReference>
<evidence type="ECO:0000259" key="2">
    <source>
        <dbReference type="Pfam" id="PF00326"/>
    </source>
</evidence>
<dbReference type="Gene3D" id="2.120.10.30">
    <property type="entry name" value="TolB, C-terminal domain"/>
    <property type="match status" value="1"/>
</dbReference>
<dbReference type="STRING" id="1802312.A3C06_02465"/>
<feature type="domain" description="Peptidase S9 prolyl oligopeptidase catalytic" evidence="2">
    <location>
        <begin position="406"/>
        <end position="605"/>
    </location>
</feature>
<dbReference type="SUPFAM" id="SSF53474">
    <property type="entry name" value="alpha/beta-Hydrolases"/>
    <property type="match status" value="1"/>
</dbReference>
<reference evidence="3 4" key="1">
    <citation type="journal article" date="2016" name="Nat. Commun.">
        <title>Thousands of microbial genomes shed light on interconnected biogeochemical processes in an aquifer system.</title>
        <authorList>
            <person name="Anantharaman K."/>
            <person name="Brown C.T."/>
            <person name="Hug L.A."/>
            <person name="Sharon I."/>
            <person name="Castelle C.J."/>
            <person name="Probst A.J."/>
            <person name="Thomas B.C."/>
            <person name="Singh A."/>
            <person name="Wilkins M.J."/>
            <person name="Karaoz U."/>
            <person name="Brodie E.L."/>
            <person name="Williams K.H."/>
            <person name="Hubbard S.S."/>
            <person name="Banfield J.F."/>
        </authorList>
    </citation>
    <scope>NUCLEOTIDE SEQUENCE [LARGE SCALE GENOMIC DNA]</scope>
</reference>
<organism evidence="3 4">
    <name type="scientific">Candidatus Taylorbacteria bacterium RIFCSPHIGHO2_02_FULL_46_13</name>
    <dbReference type="NCBI Taxonomy" id="1802312"/>
    <lineage>
        <taxon>Bacteria</taxon>
        <taxon>Candidatus Tayloriibacteriota</taxon>
    </lineage>
</organism>
<sequence length="626" mass="71080">MRKKRTNDKMRKGWEKAFYFRQVLWVHSARDASHRMLVVSNESGKFELHTYDARTGFTRQMTNRRNGTIFGSISPDGNFIYYIDERQGSEHGHFFRIPFAGGEAVDITPDLPVYYSYNVSSSDNGDRVVFTASIGETSKVYLISLGQEKTQCVYSSSHVVSEAVISGDGQYTCIAELKETSHDMLVIDNTTGGITRSSIQNVWGTITPCLFSSDASNSRILCLTNIYGSYSPAFFHVSTGKMEKVNIGQPGDIFVLDWNQKNTMLTVCAVDQVEQKLFTYNISTERVRRIGPRYGSFDLFFGSVAHLADGSMLLKWQSFESPARIIKLKAPLYTRTTYVYGTQSTFPDMQKDRDFQSEWCVSSDGTKVHTWVARPKGAKKKYPFIIDIHGGPHGIVNDEYLPRVRAWLDHGFGYCAVNYRGSISFGEDFERKIYRNPGHWEVEDVVATRNHLVKKGWTNPDSVVLFGWSWGGYVALLALGKYPALWKGAFAGTPITDCIMQYEDGSAFFKAFDRELFGGTPDEVLRRYVRSSPVTYVDSIQAPILIIYGKNDTRCPPRQIIHFKQVMEKAGKQLSVRSFSSGHVGGFADTKMRVYHFSLALKFALDITQKKTPRSNPRRTFKRRRR</sequence>
<accession>A0A1G2MTC7</accession>